<evidence type="ECO:0000313" key="3">
    <source>
        <dbReference type="Proteomes" id="UP000325313"/>
    </source>
</evidence>
<protein>
    <submittedName>
        <fullName evidence="2">Uncharacterized protein</fullName>
    </submittedName>
</protein>
<feature type="region of interest" description="Disordered" evidence="1">
    <location>
        <begin position="46"/>
        <end position="71"/>
    </location>
</feature>
<comment type="caution">
    <text evidence="2">The sequence shown here is derived from an EMBL/GenBank/DDBJ whole genome shotgun (WGS) entry which is preliminary data.</text>
</comment>
<accession>A0A5B0NG23</accession>
<evidence type="ECO:0000256" key="1">
    <source>
        <dbReference type="SAM" id="MobiDB-lite"/>
    </source>
</evidence>
<gene>
    <name evidence="2" type="ORF">PGTUg99_030458</name>
</gene>
<dbReference type="AlphaFoldDB" id="A0A5B0NG23"/>
<organism evidence="2 3">
    <name type="scientific">Puccinia graminis f. sp. tritici</name>
    <dbReference type="NCBI Taxonomy" id="56615"/>
    <lineage>
        <taxon>Eukaryota</taxon>
        <taxon>Fungi</taxon>
        <taxon>Dikarya</taxon>
        <taxon>Basidiomycota</taxon>
        <taxon>Pucciniomycotina</taxon>
        <taxon>Pucciniomycetes</taxon>
        <taxon>Pucciniales</taxon>
        <taxon>Pucciniaceae</taxon>
        <taxon>Puccinia</taxon>
    </lineage>
</organism>
<sequence>MSAVLIGIEVGCQVRELGPERRARNEAPAALGSRLRPQFLFNLAQPELKLDPEQSQNPLGPSQGASQLNQTTQRLYVKRPVILTSKGCAAAHSAQQK</sequence>
<reference evidence="2 3" key="1">
    <citation type="submission" date="2019-05" db="EMBL/GenBank/DDBJ databases">
        <title>Emergence of the Ug99 lineage of the wheat stem rust pathogen through somatic hybridization.</title>
        <authorList>
            <person name="Li F."/>
            <person name="Upadhyaya N.M."/>
            <person name="Sperschneider J."/>
            <person name="Matny O."/>
            <person name="Nguyen-Phuc H."/>
            <person name="Mago R."/>
            <person name="Raley C."/>
            <person name="Miller M.E."/>
            <person name="Silverstein K.A.T."/>
            <person name="Henningsen E."/>
            <person name="Hirsch C.D."/>
            <person name="Visser B."/>
            <person name="Pretorius Z.A."/>
            <person name="Steffenson B.J."/>
            <person name="Schwessinger B."/>
            <person name="Dodds P.N."/>
            <person name="Figueroa M."/>
        </authorList>
    </citation>
    <scope>NUCLEOTIDE SEQUENCE [LARGE SCALE GENOMIC DNA]</scope>
    <source>
        <strain evidence="2 3">Ug99</strain>
    </source>
</reference>
<dbReference type="EMBL" id="VDEP01000407">
    <property type="protein sequence ID" value="KAA1088271.1"/>
    <property type="molecule type" value="Genomic_DNA"/>
</dbReference>
<proteinExistence type="predicted"/>
<name>A0A5B0NG23_PUCGR</name>
<dbReference type="Proteomes" id="UP000325313">
    <property type="component" value="Unassembled WGS sequence"/>
</dbReference>
<evidence type="ECO:0000313" key="2">
    <source>
        <dbReference type="EMBL" id="KAA1088271.1"/>
    </source>
</evidence>
<feature type="compositionally biased region" description="Polar residues" evidence="1">
    <location>
        <begin position="53"/>
        <end position="71"/>
    </location>
</feature>